<evidence type="ECO:0000256" key="3">
    <source>
        <dbReference type="ARBA" id="ARBA00021622"/>
    </source>
</evidence>
<feature type="region of interest" description="Disordered" evidence="14">
    <location>
        <begin position="1"/>
        <end position="25"/>
    </location>
</feature>
<evidence type="ECO:0000256" key="4">
    <source>
        <dbReference type="ARBA" id="ARBA00022448"/>
    </source>
</evidence>
<dbReference type="InterPro" id="IPR006135">
    <property type="entry name" value="T3SS_substrate_exporter"/>
</dbReference>
<dbReference type="KEGG" id="aaeo:BJI67_05800"/>
<evidence type="ECO:0000313" key="15">
    <source>
        <dbReference type="EMBL" id="AOV16642.1"/>
    </source>
</evidence>
<keyword evidence="7 13" id="KW-1005">Bacterial flagellum biogenesis</keyword>
<dbReference type="InterPro" id="IPR006136">
    <property type="entry name" value="FlhB"/>
</dbReference>
<dbReference type="PRINTS" id="PR00950">
    <property type="entry name" value="TYPE3IMSPROT"/>
</dbReference>
<dbReference type="EMBL" id="CP017448">
    <property type="protein sequence ID" value="AOV16642.1"/>
    <property type="molecule type" value="Genomic_DNA"/>
</dbReference>
<keyword evidence="8 13" id="KW-0653">Protein transport</keyword>
<feature type="transmembrane region" description="Helical" evidence="13">
    <location>
        <begin position="96"/>
        <end position="118"/>
    </location>
</feature>
<evidence type="ECO:0000256" key="12">
    <source>
        <dbReference type="ARBA" id="ARBA00025078"/>
    </source>
</evidence>
<dbReference type="PANTHER" id="PTHR30531:SF12">
    <property type="entry name" value="FLAGELLAR BIOSYNTHETIC PROTEIN FLHB"/>
    <property type="match status" value="1"/>
</dbReference>
<keyword evidence="4 13" id="KW-0813">Transport</keyword>
<feature type="region of interest" description="Disordered" evidence="14">
    <location>
        <begin position="225"/>
        <end position="244"/>
    </location>
</feature>
<accession>A0A1D8K6N4</accession>
<name>A0A1D8K6N4_9GAMM</name>
<evidence type="ECO:0000256" key="9">
    <source>
        <dbReference type="ARBA" id="ARBA00022989"/>
    </source>
</evidence>
<feature type="transmembrane region" description="Helical" evidence="13">
    <location>
        <begin position="189"/>
        <end position="211"/>
    </location>
</feature>
<dbReference type="AlphaFoldDB" id="A0A1D8K6N4"/>
<comment type="similarity">
    <text evidence="2 13">Belongs to the type III secretion exporter family.</text>
</comment>
<feature type="transmembrane region" description="Helical" evidence="13">
    <location>
        <begin position="33"/>
        <end position="54"/>
    </location>
</feature>
<evidence type="ECO:0000256" key="8">
    <source>
        <dbReference type="ARBA" id="ARBA00022927"/>
    </source>
</evidence>
<keyword evidence="10 13" id="KW-0472">Membrane</keyword>
<comment type="subcellular location">
    <subcellularLocation>
        <location evidence="1">Cell membrane</location>
        <topology evidence="1">Multi-pass membrane protein</topology>
    </subcellularLocation>
</comment>
<evidence type="ECO:0000256" key="13">
    <source>
        <dbReference type="RuleBase" id="RU364091"/>
    </source>
</evidence>
<dbReference type="RefSeq" id="WP_070072231.1">
    <property type="nucleotide sequence ID" value="NZ_CP017448.1"/>
</dbReference>
<dbReference type="SUPFAM" id="SSF160544">
    <property type="entry name" value="EscU C-terminal domain-like"/>
    <property type="match status" value="1"/>
</dbReference>
<evidence type="ECO:0000256" key="5">
    <source>
        <dbReference type="ARBA" id="ARBA00022475"/>
    </source>
</evidence>
<keyword evidence="16" id="KW-1185">Reference proteome</keyword>
<evidence type="ECO:0000256" key="2">
    <source>
        <dbReference type="ARBA" id="ARBA00010690"/>
    </source>
</evidence>
<protein>
    <recommendedName>
        <fullName evidence="3 13">Flagellar biosynthetic protein FlhB</fullName>
    </recommendedName>
</protein>
<proteinExistence type="inferred from homology"/>
<evidence type="ECO:0000256" key="1">
    <source>
        <dbReference type="ARBA" id="ARBA00004651"/>
    </source>
</evidence>
<keyword evidence="6 13" id="KW-0812">Transmembrane</keyword>
<keyword evidence="15" id="KW-0282">Flagellum</keyword>
<keyword evidence="9 13" id="KW-1133">Transmembrane helix</keyword>
<dbReference type="FunFam" id="3.40.1690.10:FF:000001">
    <property type="entry name" value="Flagellar biosynthetic protein FlhB"/>
    <property type="match status" value="1"/>
</dbReference>
<reference evidence="15 16" key="1">
    <citation type="submission" date="2016-09" db="EMBL/GenBank/DDBJ databases">
        <title>Acidihalobacter prosperus V6 (DSM14174).</title>
        <authorList>
            <person name="Khaleque H.N."/>
            <person name="Ramsay J.P."/>
            <person name="Murphy R.J.T."/>
            <person name="Kaksonen A.H."/>
            <person name="Boxall N.J."/>
            <person name="Watkin E.L.J."/>
        </authorList>
    </citation>
    <scope>NUCLEOTIDE SEQUENCE [LARGE SCALE GENOMIC DNA]</scope>
    <source>
        <strain evidence="15 16">V6</strain>
    </source>
</reference>
<feature type="compositionally biased region" description="Pro residues" evidence="14">
    <location>
        <begin position="369"/>
        <end position="380"/>
    </location>
</feature>
<feature type="transmembrane region" description="Helical" evidence="13">
    <location>
        <begin position="153"/>
        <end position="177"/>
    </location>
</feature>
<keyword evidence="5 13" id="KW-1003">Cell membrane</keyword>
<evidence type="ECO:0000256" key="7">
    <source>
        <dbReference type="ARBA" id="ARBA00022795"/>
    </source>
</evidence>
<sequence length="380" mass="41306">MARDDFQERTEQATPKRLQEARDRGQIPRSRELVTAAVLIAAAGGLLAFGPHLIGGLMQTMRNGLTLDRSLLMDSQALYPLLANALLHAVQLMTPLLILLVLAALLSSVALGGISFSMQAIGFKWERLDPLAGFGRVFSLNGLMELAKALVKFLVVAVVAVTVLWLEAGSLMGLGGYSVHPALALTGHLVGWSFLAFAASLILIAAADAPFQLWQHAKQLRMTQQEVRDESKETEGQPDIKRKQRQLQREIAQRRMMQEVPKADVVVTNPTHYAVALRYDQERMNAPRVVAKGKDLVAARIRETAAEHGVPVQSAPELARAIYFHTRLGQEVPTALYLVVAQLLAYVYQIKAGAAPENGPPSLSVPPEFAQPPSPVGGVD</sequence>
<gene>
    <name evidence="13" type="primary">flhB</name>
    <name evidence="15" type="ORF">BJI67_05800</name>
</gene>
<evidence type="ECO:0000256" key="6">
    <source>
        <dbReference type="ARBA" id="ARBA00022692"/>
    </source>
</evidence>
<evidence type="ECO:0000256" key="10">
    <source>
        <dbReference type="ARBA" id="ARBA00023136"/>
    </source>
</evidence>
<dbReference type="Gene3D" id="3.40.1690.10">
    <property type="entry name" value="secretion proteins EscU"/>
    <property type="match status" value="1"/>
</dbReference>
<dbReference type="GO" id="GO:0009306">
    <property type="term" value="P:protein secretion"/>
    <property type="evidence" value="ECO:0007669"/>
    <property type="project" value="InterPro"/>
</dbReference>
<feature type="compositionally biased region" description="Basic and acidic residues" evidence="14">
    <location>
        <begin position="1"/>
        <end position="11"/>
    </location>
</feature>
<feature type="compositionally biased region" description="Basic and acidic residues" evidence="14">
    <location>
        <begin position="226"/>
        <end position="244"/>
    </location>
</feature>
<dbReference type="PANTHER" id="PTHR30531">
    <property type="entry name" value="FLAGELLAR BIOSYNTHETIC PROTEIN FLHB"/>
    <property type="match status" value="1"/>
</dbReference>
<dbReference type="GO" id="GO:0005886">
    <property type="term" value="C:plasma membrane"/>
    <property type="evidence" value="ECO:0007669"/>
    <property type="project" value="UniProtKB-SubCell"/>
</dbReference>
<keyword evidence="11 13" id="KW-1006">Bacterial flagellum protein export</keyword>
<evidence type="ECO:0000256" key="11">
    <source>
        <dbReference type="ARBA" id="ARBA00023225"/>
    </source>
</evidence>
<feature type="region of interest" description="Disordered" evidence="14">
    <location>
        <begin position="356"/>
        <end position="380"/>
    </location>
</feature>
<dbReference type="NCBIfam" id="TIGR00328">
    <property type="entry name" value="flhB"/>
    <property type="match status" value="1"/>
</dbReference>
<dbReference type="GO" id="GO:0044780">
    <property type="term" value="P:bacterial-type flagellum assembly"/>
    <property type="evidence" value="ECO:0007669"/>
    <property type="project" value="InterPro"/>
</dbReference>
<dbReference type="Pfam" id="PF01312">
    <property type="entry name" value="Bac_export_2"/>
    <property type="match status" value="1"/>
</dbReference>
<keyword evidence="15" id="KW-0966">Cell projection</keyword>
<dbReference type="InterPro" id="IPR029025">
    <property type="entry name" value="T3SS_substrate_exporter_C"/>
</dbReference>
<evidence type="ECO:0000313" key="16">
    <source>
        <dbReference type="Proteomes" id="UP000095342"/>
    </source>
</evidence>
<organism evidence="15 16">
    <name type="scientific">Acidihalobacter aeolianus</name>
    <dbReference type="NCBI Taxonomy" id="2792603"/>
    <lineage>
        <taxon>Bacteria</taxon>
        <taxon>Pseudomonadati</taxon>
        <taxon>Pseudomonadota</taxon>
        <taxon>Gammaproteobacteria</taxon>
        <taxon>Chromatiales</taxon>
        <taxon>Ectothiorhodospiraceae</taxon>
        <taxon>Acidihalobacter</taxon>
    </lineage>
</organism>
<dbReference type="Proteomes" id="UP000095342">
    <property type="component" value="Chromosome"/>
</dbReference>
<comment type="function">
    <text evidence="12 13">Required for formation of the rod structure in the basal body of the flagellar apparatus. Together with FliI and FliH, may constitute the export apparatus of flagellin.</text>
</comment>
<evidence type="ECO:0000256" key="14">
    <source>
        <dbReference type="SAM" id="MobiDB-lite"/>
    </source>
</evidence>
<keyword evidence="15" id="KW-0969">Cilium</keyword>